<comment type="subcellular location">
    <subcellularLocation>
        <location evidence="1">Host nucleus</location>
    </subcellularLocation>
</comment>
<evidence type="ECO:0000256" key="1">
    <source>
        <dbReference type="ARBA" id="ARBA00004147"/>
    </source>
</evidence>
<feature type="compositionally biased region" description="Pro residues" evidence="6">
    <location>
        <begin position="780"/>
        <end position="795"/>
    </location>
</feature>
<keyword evidence="8" id="KW-1185">Reference proteome</keyword>
<reference evidence="7" key="1">
    <citation type="journal article" date="2018" name="Med. Microbiol. Immunol.">
        <title>Macaca arctoides gammaherpesvirus 1 (strain herpesvirus Macaca arctoides): virus sequence, phylogeny and characterisation of virus-transformed macaque and rabbit cell lines.</title>
        <authorList>
            <person name="Krumbholz A."/>
            <person name="Roempke J."/>
            <person name="Liehr T."/>
            <person name="Groth M."/>
            <person name="Meerbach A."/>
            <person name="Schacke M."/>
            <person name="Maschkowitz G."/>
            <person name="Fickenscher H."/>
            <person name="Klapper W."/>
            <person name="Sauerbrei A."/>
            <person name="Wutzler P."/>
            <person name="Zell R."/>
        </authorList>
    </citation>
    <scope>NUCLEOTIDE SEQUENCE</scope>
    <source>
        <strain evidence="7">HVMA</strain>
    </source>
</reference>
<feature type="compositionally biased region" description="Basic and acidic residues" evidence="6">
    <location>
        <begin position="555"/>
        <end position="565"/>
    </location>
</feature>
<dbReference type="Proteomes" id="UP001142452">
    <property type="component" value="Segment"/>
</dbReference>
<feature type="region of interest" description="Disordered" evidence="6">
    <location>
        <begin position="664"/>
        <end position="840"/>
    </location>
</feature>
<feature type="compositionally biased region" description="Polar residues" evidence="6">
    <location>
        <begin position="525"/>
        <end position="539"/>
    </location>
</feature>
<keyword evidence="3" id="KW-0945">Host-virus interaction</keyword>
<proteinExistence type="predicted"/>
<feature type="compositionally biased region" description="Low complexity" evidence="6">
    <location>
        <begin position="819"/>
        <end position="838"/>
    </location>
</feature>
<evidence type="ECO:0000256" key="6">
    <source>
        <dbReference type="SAM" id="MobiDB-lite"/>
    </source>
</evidence>
<dbReference type="GO" id="GO:0042025">
    <property type="term" value="C:host cell nucleus"/>
    <property type="evidence" value="ECO:0007669"/>
    <property type="project" value="UniProtKB-SubCell"/>
</dbReference>
<protein>
    <recommendedName>
        <fullName evidence="9">EBNA-3C</fullName>
    </recommendedName>
</protein>
<feature type="compositionally biased region" description="Pro residues" evidence="6">
    <location>
        <begin position="440"/>
        <end position="452"/>
    </location>
</feature>
<dbReference type="GO" id="GO:0016032">
    <property type="term" value="P:viral process"/>
    <property type="evidence" value="ECO:0007669"/>
    <property type="project" value="InterPro"/>
</dbReference>
<feature type="compositionally biased region" description="Pro residues" evidence="6">
    <location>
        <begin position="915"/>
        <end position="924"/>
    </location>
</feature>
<dbReference type="EMBL" id="MG471437">
    <property type="protein sequence ID" value="AYA49822.1"/>
    <property type="molecule type" value="Genomic_DNA"/>
</dbReference>
<evidence type="ECO:0008006" key="9">
    <source>
        <dbReference type="Google" id="ProtNLM"/>
    </source>
</evidence>
<feature type="region of interest" description="Disordered" evidence="6">
    <location>
        <begin position="79"/>
        <end position="98"/>
    </location>
</feature>
<dbReference type="KEGG" id="vg:80540055"/>
<feature type="region of interest" description="Disordered" evidence="6">
    <location>
        <begin position="1"/>
        <end position="45"/>
    </location>
</feature>
<keyword evidence="4" id="KW-0805">Transcription regulation</keyword>
<keyword evidence="2" id="KW-1048">Host nucleus</keyword>
<dbReference type="RefSeq" id="YP_010801348.1">
    <property type="nucleotide sequence ID" value="NC_076963.1"/>
</dbReference>
<evidence type="ECO:0000256" key="2">
    <source>
        <dbReference type="ARBA" id="ARBA00022562"/>
    </source>
</evidence>
<accession>A0A3G1T4E7</accession>
<feature type="compositionally biased region" description="Polar residues" evidence="6">
    <location>
        <begin position="22"/>
        <end position="36"/>
    </location>
</feature>
<evidence type="ECO:0000256" key="5">
    <source>
        <dbReference type="ARBA" id="ARBA00023163"/>
    </source>
</evidence>
<sequence>MESGEGEGDKMHSPNYEPGENVHNTGETGPQSSGASAGSEPGTDVLTEAGHQMTEEQADAEGARGWRWHMRRRRRRRLGRSGHFLNPEGSEPPWMPSHPMRPYTARDLRDAACQAAALPDLQRLSNLIVDSNASTERVLSYVMGARQRFRDVARGPATQPGWRYWILRSPTAGWPMGFRTTTLSTRTPVPQKVGAKVVKLTATLGCQAGERNETTFSASVWVPPRAGVREQDRCTREADVLFLRCRWQRRYRVIFDLIEAEKSLRHIWQNRLQSDDDLLNFVRFMGVMSSCQHQSVRWWFCSTLGNYRPTLPWHPSGDEPSHHARRGLDEVLLERTFRRAQMQGLQILLAEGGPHSDDISETSSEEDADERDSDPEPETSDEELPYIAPDMEPPRRRPVLFAFSVPRRKLMWPTPLTHPVEPTVGVGVDSAEEGEEHGPSPQPDPPESPPSVPQESHHQAEATLSIVTVHEPPREPPATSSEATHQRVKGRRGACAVDEKDVIEVIEVDDGEPTEGPARKRHRSSAQATSATVPTQGVRPSTHADPSMPSTSGDRVSRPTLKDGSQRPGKRKKGAAPSTAETPATAPFTTPPSRFCELLRERLLGRYRGYKAKSFWEMRAGHEDTPAQEHISEPQPSPPRPPRIPSVYALPAIETAGDQVVEVLSSPSPPQQQTTHPEYLQYEESGPTVADTEGYGGAHDEPEFSPALYPEYWAPQDQPVAAPEYEEPPSQQDKDMMGGPASAQQAVYAVTSEPGVCQPQYSQPIDTQAPETQQAGPVLAPFPPAPHTAPEPQSPQEPAYLGSTDPQFQQAQHPEHQEPQVQQAQHPGQGGPPFQVHPYGYSSGMLGQYPGYAGPWGPWSQYSGYGYPWSQWPQHPGYGYPLPPWAPWPPYPVYPYPPGSQAPYTGQDQGQPTQAPYPPPPAAPIRPQVQQVPYAHAPNSAPVHPQSSPPRQAPLRPVPTRLPPPTTLLQDSMAASADPLGPSFPSVLFASDLNQGAFTPVGTEGPDPRGPYSEEGSHGPIRGSDESGVGTQAVEAFSEDSDISEGPKGTKLTDYDASPESDLE</sequence>
<feature type="compositionally biased region" description="Basic and acidic residues" evidence="6">
    <location>
        <begin position="621"/>
        <end position="632"/>
    </location>
</feature>
<dbReference type="GeneID" id="80540055"/>
<keyword evidence="5" id="KW-0804">Transcription</keyword>
<gene>
    <name evidence="7" type="primary">EBNA-3C</name>
</gene>
<name>A0A3G1T4E7_9GAMA</name>
<feature type="region of interest" description="Disordered" evidence="6">
    <location>
        <begin position="413"/>
        <end position="595"/>
    </location>
</feature>
<dbReference type="Pfam" id="PF05009">
    <property type="entry name" value="EBV-NA3"/>
    <property type="match status" value="1"/>
</dbReference>
<feature type="compositionally biased region" description="Acidic residues" evidence="6">
    <location>
        <begin position="359"/>
        <end position="384"/>
    </location>
</feature>
<evidence type="ECO:0000313" key="8">
    <source>
        <dbReference type="Proteomes" id="UP001142452"/>
    </source>
</evidence>
<feature type="region of interest" description="Disordered" evidence="6">
    <location>
        <begin position="349"/>
        <end position="394"/>
    </location>
</feature>
<feature type="compositionally biased region" description="Low complexity" evidence="6">
    <location>
        <begin position="575"/>
        <end position="592"/>
    </location>
</feature>
<feature type="region of interest" description="Disordered" evidence="6">
    <location>
        <begin position="896"/>
        <end position="1064"/>
    </location>
</feature>
<evidence type="ECO:0000313" key="7">
    <source>
        <dbReference type="EMBL" id="AYA49822.1"/>
    </source>
</evidence>
<feature type="compositionally biased region" description="Pro residues" evidence="6">
    <location>
        <begin position="947"/>
        <end position="966"/>
    </location>
</feature>
<feature type="region of interest" description="Disordered" evidence="6">
    <location>
        <begin position="621"/>
        <end position="646"/>
    </location>
</feature>
<feature type="compositionally biased region" description="Pro residues" evidence="6">
    <location>
        <begin position="635"/>
        <end position="644"/>
    </location>
</feature>
<evidence type="ECO:0000256" key="4">
    <source>
        <dbReference type="ARBA" id="ARBA00023015"/>
    </source>
</evidence>
<evidence type="ECO:0000256" key="3">
    <source>
        <dbReference type="ARBA" id="ARBA00022581"/>
    </source>
</evidence>
<feature type="compositionally biased region" description="Acidic residues" evidence="6">
    <location>
        <begin position="504"/>
        <end position="513"/>
    </location>
</feature>
<organism evidence="7 8">
    <name type="scientific">macacine gammaherpesvirus 13</name>
    <dbReference type="NCBI Taxonomy" id="2341050"/>
    <lineage>
        <taxon>Viruses</taxon>
        <taxon>Duplodnaviria</taxon>
        <taxon>Heunggongvirae</taxon>
        <taxon>Peploviricota</taxon>
        <taxon>Herviviricetes</taxon>
        <taxon>Herpesvirales</taxon>
        <taxon>Orthoherpesviridae</taxon>
        <taxon>Gammaherpesvirinae</taxon>
        <taxon>Lymphocryptovirus</taxon>
        <taxon>Lymphocryptovirus macacinegamma13</taxon>
    </lineage>
</organism>
<dbReference type="InterPro" id="IPR007706">
    <property type="entry name" value="EBNA-3/4/6"/>
</dbReference>
<feature type="compositionally biased region" description="Polar residues" evidence="6">
    <location>
        <begin position="759"/>
        <end position="775"/>
    </location>
</feature>